<dbReference type="Gene3D" id="3.30.1240.10">
    <property type="match status" value="1"/>
</dbReference>
<dbReference type="AlphaFoldDB" id="A0A5C6M936"/>
<gene>
    <name evidence="1" type="ORF">LABALGLTS371_12170</name>
</gene>
<comment type="caution">
    <text evidence="1">The sequence shown here is derived from an EMBL/GenBank/DDBJ whole genome shotgun (WGS) entry which is preliminary data.</text>
</comment>
<sequence length="260" mass="29177">MGVVDLKKMLVLDLDGTLLNSQKQIDKITIEAINKAKKYVNEIVIASGRGHESINNFYKDMGLEGFKIALNGSYVMDNQNEILYANFIKGSVLEAALNLALKYKVKIFFTGINEHIYFNQNAGDYSVSEIKEIVGQSKERFLKFSMDVSKLTELNELRADLDKLSLNISLSDEGHFEVTNYGISKITGINYLAEKMNIELSDIIAIGDSENDLAMLKEVGTSVAMGNATEEVKNISEYITKTNNNFGVAYFLNKYFKEKK</sequence>
<dbReference type="EMBL" id="SRRQ01000009">
    <property type="protein sequence ID" value="TWW10719.1"/>
    <property type="molecule type" value="Genomic_DNA"/>
</dbReference>
<dbReference type="SUPFAM" id="SSF56784">
    <property type="entry name" value="HAD-like"/>
    <property type="match status" value="1"/>
</dbReference>
<dbReference type="SFLD" id="SFLDG01140">
    <property type="entry name" value="C2.B:_Phosphomannomutase_and_P"/>
    <property type="match status" value="1"/>
</dbReference>
<accession>A0A5C6M936</accession>
<dbReference type="Gene3D" id="3.40.50.1000">
    <property type="entry name" value="HAD superfamily/HAD-like"/>
    <property type="match status" value="1"/>
</dbReference>
<dbReference type="InterPro" id="IPR023214">
    <property type="entry name" value="HAD_sf"/>
</dbReference>
<organism evidence="1 2">
    <name type="scientific">Dellaglioa algida</name>
    <dbReference type="NCBI Taxonomy" id="105612"/>
    <lineage>
        <taxon>Bacteria</taxon>
        <taxon>Bacillati</taxon>
        <taxon>Bacillota</taxon>
        <taxon>Bacilli</taxon>
        <taxon>Lactobacillales</taxon>
        <taxon>Lactobacillaceae</taxon>
        <taxon>Dellaglioa</taxon>
    </lineage>
</organism>
<dbReference type="GO" id="GO:0016791">
    <property type="term" value="F:phosphatase activity"/>
    <property type="evidence" value="ECO:0007669"/>
    <property type="project" value="UniProtKB-ARBA"/>
</dbReference>
<dbReference type="SFLD" id="SFLDS00003">
    <property type="entry name" value="Haloacid_Dehalogenase"/>
    <property type="match status" value="1"/>
</dbReference>
<dbReference type="PANTHER" id="PTHR10000">
    <property type="entry name" value="PHOSPHOSERINE PHOSPHATASE"/>
    <property type="match status" value="1"/>
</dbReference>
<dbReference type="GO" id="GO:0000287">
    <property type="term" value="F:magnesium ion binding"/>
    <property type="evidence" value="ECO:0007669"/>
    <property type="project" value="TreeGrafter"/>
</dbReference>
<reference evidence="1 2" key="1">
    <citation type="submission" date="2019-04" db="EMBL/GenBank/DDBJ databases">
        <title>In vitro growth and metabolic characteristics of meat-borne Lactobacillus algidus strains.</title>
        <authorList>
            <person name="Sade E."/>
            <person name="Per J."/>
            <person name="Tytti H."/>
            <person name="Johanna B.K."/>
        </authorList>
    </citation>
    <scope>NUCLEOTIDE SEQUENCE [LARGE SCALE GENOMIC DNA]</scope>
    <source>
        <strain evidence="1 2">LTS37-1</strain>
    </source>
</reference>
<dbReference type="NCBIfam" id="TIGR00099">
    <property type="entry name" value="Cof-subfamily"/>
    <property type="match status" value="1"/>
</dbReference>
<dbReference type="GO" id="GO:0005829">
    <property type="term" value="C:cytosol"/>
    <property type="evidence" value="ECO:0007669"/>
    <property type="project" value="TreeGrafter"/>
</dbReference>
<dbReference type="InterPro" id="IPR036412">
    <property type="entry name" value="HAD-like_sf"/>
</dbReference>
<dbReference type="Proteomes" id="UP000321659">
    <property type="component" value="Unassembled WGS sequence"/>
</dbReference>
<dbReference type="PANTHER" id="PTHR10000:SF8">
    <property type="entry name" value="HAD SUPERFAMILY HYDROLASE-LIKE, TYPE 3"/>
    <property type="match status" value="1"/>
</dbReference>
<name>A0A5C6M936_9LACO</name>
<protein>
    <submittedName>
        <fullName evidence="1">Haloacid dehalogenase</fullName>
    </submittedName>
</protein>
<evidence type="ECO:0000313" key="2">
    <source>
        <dbReference type="Proteomes" id="UP000321659"/>
    </source>
</evidence>
<evidence type="ECO:0000313" key="1">
    <source>
        <dbReference type="EMBL" id="TWW10719.1"/>
    </source>
</evidence>
<proteinExistence type="predicted"/>
<dbReference type="InterPro" id="IPR000150">
    <property type="entry name" value="Cof"/>
</dbReference>
<dbReference type="Pfam" id="PF08282">
    <property type="entry name" value="Hydrolase_3"/>
    <property type="match status" value="1"/>
</dbReference>
<dbReference type="InterPro" id="IPR006379">
    <property type="entry name" value="HAD-SF_hydro_IIB"/>
</dbReference>
<dbReference type="NCBIfam" id="TIGR01484">
    <property type="entry name" value="HAD-SF-IIB"/>
    <property type="match status" value="1"/>
</dbReference>
<dbReference type="CDD" id="cd07516">
    <property type="entry name" value="HAD_Pase"/>
    <property type="match status" value="1"/>
</dbReference>
<dbReference type="PROSITE" id="PS01229">
    <property type="entry name" value="COF_2"/>
    <property type="match status" value="1"/>
</dbReference>